<dbReference type="InterPro" id="IPR051190">
    <property type="entry name" value="Baculoviral_IAP"/>
</dbReference>
<feature type="region of interest" description="Disordered" evidence="3">
    <location>
        <begin position="210"/>
        <end position="805"/>
    </location>
</feature>
<feature type="compositionally biased region" description="Pro residues" evidence="3">
    <location>
        <begin position="742"/>
        <end position="751"/>
    </location>
</feature>
<feature type="compositionally biased region" description="Polar residues" evidence="3">
    <location>
        <begin position="390"/>
        <end position="400"/>
    </location>
</feature>
<feature type="compositionally biased region" description="Basic residues" evidence="3">
    <location>
        <begin position="421"/>
        <end position="431"/>
    </location>
</feature>
<feature type="compositionally biased region" description="Basic and acidic residues" evidence="3">
    <location>
        <begin position="776"/>
        <end position="791"/>
    </location>
</feature>
<feature type="compositionally biased region" description="Acidic residues" evidence="3">
    <location>
        <begin position="363"/>
        <end position="375"/>
    </location>
</feature>
<protein>
    <recommendedName>
        <fullName evidence="7">BIR-domain-containing protein</fullName>
    </recommendedName>
</protein>
<dbReference type="SUPFAM" id="SSF57924">
    <property type="entry name" value="Inhibitor of apoptosis (IAP) repeat"/>
    <property type="match status" value="2"/>
</dbReference>
<dbReference type="PANTHER" id="PTHR46771:SF5">
    <property type="entry name" value="DETERIN"/>
    <property type="match status" value="1"/>
</dbReference>
<proteinExistence type="predicted"/>
<dbReference type="Pfam" id="PF00653">
    <property type="entry name" value="BIR"/>
    <property type="match status" value="2"/>
</dbReference>
<dbReference type="AlphaFoldDB" id="A0A4Q9MLK7"/>
<keyword evidence="1" id="KW-0479">Metal-binding</keyword>
<evidence type="ECO:0000256" key="1">
    <source>
        <dbReference type="ARBA" id="ARBA00022723"/>
    </source>
</evidence>
<dbReference type="InterPro" id="IPR001370">
    <property type="entry name" value="BIR_rpt"/>
</dbReference>
<dbReference type="Proteomes" id="UP000292082">
    <property type="component" value="Unassembled WGS sequence"/>
</dbReference>
<sequence length="870" mass="93786">MEYFQNRVDSFGPLRSKRTKASSSKQPTWPHPASFKATPETLAEAGFYFHPDSDFPDNVACFMCKKNLDGWEPDDDPFTIHYNKCRDSCAWAVVRCQRALDDEGFDFSDPTRHPTSKAMEKARLDTFSKARWPHDAVKGHGANSRAMAKAGFLCNSVEPGDDTALCLYCNLSLNGWDEDDDPYEEHVKRDKKNKTSCAFIKAYTGNALSKSTAKRPASKAASKPPTRSVSRSSKAAAAAGKEAPEEVTDSDDELAAGSSELTVLTKTSDSRASRASSARASSAAKTPGSRRSTRGTSTTGKTPGSRTVSSELEETDGGSESDAGRRTTKSRRKTGRQTKARVSAIVEEEDEMEPPKSTRGTEDVEMAEAEPEPEPQPEKKKRGRPPKSAAANSTPKTNPKNEVEDEETGQELGAEPVHVPPAKKTHARTRSKANLEPDTDTVAPATLKGTHTRTKSTSKVKVKQEEGEDEASGVPAPAPKKKGKQRAPQLVEHEDEDPPSALPAKPKSKAVSRSKTKLKPKPEASDEDVASARDDGSHTRVNSGRSAAPRESQAASERKSSLSEDAGYATAEAPAEADQMEVDEEPAPPKPTKKAQVPAANAVQPVPRANSRPTPASSEVSKRPSPVINGVRSSSGAPPSSRASSSRPPSKLSIARAPTKDTLTVVEIDSDGEGSPERPPKPQSKAKAPASRQESTASVNGVKKPASQTSKKKLQVEVVVPPKTFKPVSSDDAQVQKDALASPPPRPPRSPARPTKSEFPAPGTPASADYHSTHTSPERDTEGDGDVHMSSEADAAPAVSSSPRTYHPFLAQFPIEKLVGLTEEETEMTLEQYIRREMELQYAQLKADGERRIEEFKQKAAETRRLIETS</sequence>
<feature type="compositionally biased region" description="Low complexity" evidence="3">
    <location>
        <begin position="273"/>
        <end position="307"/>
    </location>
</feature>
<dbReference type="Gene3D" id="1.10.1170.10">
    <property type="entry name" value="Inhibitor Of Apoptosis Protein (2mihbC-IAP-1), Chain A"/>
    <property type="match status" value="2"/>
</dbReference>
<feature type="compositionally biased region" description="Acidic residues" evidence="3">
    <location>
        <begin position="245"/>
        <end position="254"/>
    </location>
</feature>
<evidence type="ECO:0000313" key="6">
    <source>
        <dbReference type="Proteomes" id="UP000292082"/>
    </source>
</evidence>
<feature type="compositionally biased region" description="Basic and acidic residues" evidence="3">
    <location>
        <begin position="520"/>
        <end position="538"/>
    </location>
</feature>
<evidence type="ECO:0000313" key="4">
    <source>
        <dbReference type="EMBL" id="TBU28514.1"/>
    </source>
</evidence>
<dbReference type="Proteomes" id="UP000292957">
    <property type="component" value="Unassembled WGS sequence"/>
</dbReference>
<accession>A0A4Q9MLK7</accession>
<evidence type="ECO:0008006" key="7">
    <source>
        <dbReference type="Google" id="ProtNLM"/>
    </source>
</evidence>
<gene>
    <name evidence="5" type="ORF">BD310DRAFT_817534</name>
    <name evidence="4" type="ORF">BD311DRAFT_324884</name>
</gene>
<dbReference type="PANTHER" id="PTHR46771">
    <property type="entry name" value="DETERIN"/>
    <property type="match status" value="1"/>
</dbReference>
<reference evidence="4 6" key="1">
    <citation type="submission" date="2019-01" db="EMBL/GenBank/DDBJ databases">
        <title>Draft genome sequences of three monokaryotic isolates of the white-rot basidiomycete fungus Dichomitus squalens.</title>
        <authorList>
            <consortium name="DOE Joint Genome Institute"/>
            <person name="Lopez S.C."/>
            <person name="Andreopoulos B."/>
            <person name="Pangilinan J."/>
            <person name="Lipzen A."/>
            <person name="Riley R."/>
            <person name="Ahrendt S."/>
            <person name="Ng V."/>
            <person name="Barry K."/>
            <person name="Daum C."/>
            <person name="Grigoriev I.V."/>
            <person name="Hilden K.S."/>
            <person name="Makela M.R."/>
            <person name="de Vries R.P."/>
        </authorList>
    </citation>
    <scope>NUCLEOTIDE SEQUENCE [LARGE SCALE GENOMIC DNA]</scope>
    <source>
        <strain evidence="5 6">CBS 464.89</strain>
        <strain evidence="4">OM18370.1</strain>
    </source>
</reference>
<dbReference type="CDD" id="cd00022">
    <property type="entry name" value="BIR"/>
    <property type="match status" value="2"/>
</dbReference>
<feature type="compositionally biased region" description="Low complexity" evidence="3">
    <location>
        <begin position="632"/>
        <end position="650"/>
    </location>
</feature>
<feature type="region of interest" description="Disordered" evidence="3">
    <location>
        <begin position="1"/>
        <end position="34"/>
    </location>
</feature>
<dbReference type="PROSITE" id="PS50143">
    <property type="entry name" value="BIR_REPEAT_2"/>
    <property type="match status" value="2"/>
</dbReference>
<feature type="compositionally biased region" description="Low complexity" evidence="3">
    <location>
        <begin position="564"/>
        <end position="577"/>
    </location>
</feature>
<dbReference type="EMBL" id="ML145115">
    <property type="protein sequence ID" value="TBU59331.1"/>
    <property type="molecule type" value="Genomic_DNA"/>
</dbReference>
<name>A0A4Q9MLK7_9APHY</name>
<feature type="compositionally biased region" description="Basic residues" evidence="3">
    <location>
        <begin position="506"/>
        <end position="519"/>
    </location>
</feature>
<dbReference type="OrthoDB" id="2196114at2759"/>
<evidence type="ECO:0000256" key="3">
    <source>
        <dbReference type="SAM" id="MobiDB-lite"/>
    </source>
</evidence>
<dbReference type="EMBL" id="ML143421">
    <property type="protein sequence ID" value="TBU28514.1"/>
    <property type="molecule type" value="Genomic_DNA"/>
</dbReference>
<feature type="compositionally biased region" description="Low complexity" evidence="3">
    <location>
        <begin position="218"/>
        <end position="228"/>
    </location>
</feature>
<dbReference type="GO" id="GO:0046872">
    <property type="term" value="F:metal ion binding"/>
    <property type="evidence" value="ECO:0007669"/>
    <property type="project" value="UniProtKB-KW"/>
</dbReference>
<dbReference type="SMART" id="SM00238">
    <property type="entry name" value="BIR"/>
    <property type="match status" value="2"/>
</dbReference>
<feature type="compositionally biased region" description="Low complexity" evidence="3">
    <location>
        <begin position="594"/>
        <end position="610"/>
    </location>
</feature>
<keyword evidence="6" id="KW-1185">Reference proteome</keyword>
<feature type="compositionally biased region" description="Basic residues" evidence="3">
    <location>
        <begin position="450"/>
        <end position="461"/>
    </location>
</feature>
<organism evidence="4">
    <name type="scientific">Dichomitus squalens</name>
    <dbReference type="NCBI Taxonomy" id="114155"/>
    <lineage>
        <taxon>Eukaryota</taxon>
        <taxon>Fungi</taxon>
        <taxon>Dikarya</taxon>
        <taxon>Basidiomycota</taxon>
        <taxon>Agaricomycotina</taxon>
        <taxon>Agaricomycetes</taxon>
        <taxon>Polyporales</taxon>
        <taxon>Polyporaceae</taxon>
        <taxon>Dichomitus</taxon>
    </lineage>
</organism>
<keyword evidence="2" id="KW-0862">Zinc</keyword>
<feature type="compositionally biased region" description="Basic residues" evidence="3">
    <location>
        <begin position="326"/>
        <end position="339"/>
    </location>
</feature>
<evidence type="ECO:0000313" key="5">
    <source>
        <dbReference type="EMBL" id="TBU59331.1"/>
    </source>
</evidence>
<evidence type="ECO:0000256" key="2">
    <source>
        <dbReference type="ARBA" id="ARBA00022833"/>
    </source>
</evidence>
<feature type="compositionally biased region" description="Basic and acidic residues" evidence="3">
    <location>
        <begin position="353"/>
        <end position="362"/>
    </location>
</feature>
<dbReference type="STRING" id="114155.A0A4Q9MLK7"/>